<dbReference type="Proteomes" id="UP000297861">
    <property type="component" value="Unassembled WGS sequence"/>
</dbReference>
<dbReference type="RefSeq" id="WP_026625698.1">
    <property type="nucleotide sequence ID" value="NZ_JAWZLG010000086.1"/>
</dbReference>
<comment type="caution">
    <text evidence="2">The sequence shown here is derived from an EMBL/GenBank/DDBJ whole genome shotgun (WGS) entry which is preliminary data.</text>
</comment>
<evidence type="ECO:0000256" key="1">
    <source>
        <dbReference type="SAM" id="SignalP"/>
    </source>
</evidence>
<evidence type="ECO:0000313" key="3">
    <source>
        <dbReference type="Proteomes" id="UP000297861"/>
    </source>
</evidence>
<evidence type="ECO:0000313" key="2">
    <source>
        <dbReference type="EMBL" id="TFD94708.1"/>
    </source>
</evidence>
<reference evidence="2 3" key="1">
    <citation type="submission" date="2019-03" db="EMBL/GenBank/DDBJ databases">
        <title>San Antonio Military Medical Center submission to MRSN (WRAIR), pending publication.</title>
        <authorList>
            <person name="Blyth D.M."/>
            <person name="Mccarthy S.L."/>
            <person name="Schall S.E."/>
            <person name="Stam J.A."/>
            <person name="Ong A.C."/>
            <person name="Mcgann P.T."/>
        </authorList>
    </citation>
    <scope>NUCLEOTIDE SEQUENCE [LARGE SCALE GENOMIC DNA]</scope>
    <source>
        <strain evidence="2 3">MRSN571793</strain>
    </source>
</reference>
<organism evidence="2 3">
    <name type="scientific">Dysgonomonas capnocytophagoides</name>
    <dbReference type="NCBI Taxonomy" id="45254"/>
    <lineage>
        <taxon>Bacteria</taxon>
        <taxon>Pseudomonadati</taxon>
        <taxon>Bacteroidota</taxon>
        <taxon>Bacteroidia</taxon>
        <taxon>Bacteroidales</taxon>
        <taxon>Dysgonomonadaceae</taxon>
        <taxon>Dysgonomonas</taxon>
    </lineage>
</organism>
<dbReference type="AlphaFoldDB" id="A0A4Y8L3F2"/>
<feature type="signal peptide" evidence="1">
    <location>
        <begin position="1"/>
        <end position="24"/>
    </location>
</feature>
<keyword evidence="1" id="KW-0732">Signal</keyword>
<dbReference type="OrthoDB" id="738440at2"/>
<dbReference type="EMBL" id="SOML01000010">
    <property type="protein sequence ID" value="TFD94708.1"/>
    <property type="molecule type" value="Genomic_DNA"/>
</dbReference>
<sequence length="415" mass="45364">MRKNLKINSLLLLFLAGIFLSACSDNDDTPAIEENSTNYYVLLTGDMTASPYVGYATTYTEIPSGSIDNIKTGSLAIQTNGMKSASKWVFKRSSLASQSKDDLIRYSIDASGNLVEDARISSGLNSNYYIYNDTLGFYVDADRSLLKIQKFNPSTMARTGDVDLSDIRDTQYGYQDVGTSLITAKEGKLYVDIFSNTGEQKGNFFTNTPLGFVQLAVVDIATGKYEKTIRREGISYIGYPGNENQMWSLGDDGALYFCSHGFGATGAINGSAIVRIKKGSSDFDSDWIIKADDYTKGTSFGTVCVKDNKLYTLMSSQALAFTSLLTDVSYSYYSFDKENIAGGPTKISNIPLTTYPFQCAQAITAIDDKVYFRVVNNSDQNGYYVLGDNNTATQAFNVASGGVVWGFCKLVVKAD</sequence>
<protein>
    <recommendedName>
        <fullName evidence="4">DUF4374 domain-containing protein</fullName>
    </recommendedName>
</protein>
<feature type="chain" id="PRO_5021293108" description="DUF4374 domain-containing protein" evidence="1">
    <location>
        <begin position="25"/>
        <end position="415"/>
    </location>
</feature>
<gene>
    <name evidence="2" type="ORF">E2605_15205</name>
</gene>
<keyword evidence="3" id="KW-1185">Reference proteome</keyword>
<evidence type="ECO:0008006" key="4">
    <source>
        <dbReference type="Google" id="ProtNLM"/>
    </source>
</evidence>
<accession>A0A4Y8L3F2</accession>
<dbReference type="STRING" id="1121485.GCA_000426485_01707"/>
<dbReference type="PROSITE" id="PS51257">
    <property type="entry name" value="PROKAR_LIPOPROTEIN"/>
    <property type="match status" value="1"/>
</dbReference>
<name>A0A4Y8L3F2_9BACT</name>
<proteinExistence type="predicted"/>